<accession>B8CGD6</accession>
<protein>
    <submittedName>
        <fullName evidence="1">Uncharacterized protein</fullName>
    </submittedName>
</protein>
<dbReference type="AlphaFoldDB" id="B8CGD6"/>
<dbReference type="InParanoid" id="B8CGD6"/>
<evidence type="ECO:0000313" key="1">
    <source>
        <dbReference type="EMBL" id="EED87473.1"/>
    </source>
</evidence>
<dbReference type="PaxDb" id="35128-Thaps12072"/>
<reference evidence="1 2" key="2">
    <citation type="journal article" date="2008" name="Nature">
        <title>The Phaeodactylum genome reveals the evolutionary history of diatom genomes.</title>
        <authorList>
            <person name="Bowler C."/>
            <person name="Allen A.E."/>
            <person name="Badger J.H."/>
            <person name="Grimwood J."/>
            <person name="Jabbari K."/>
            <person name="Kuo A."/>
            <person name="Maheswari U."/>
            <person name="Martens C."/>
            <person name="Maumus F."/>
            <person name="Otillar R.P."/>
            <person name="Rayko E."/>
            <person name="Salamov A."/>
            <person name="Vandepoele K."/>
            <person name="Beszteri B."/>
            <person name="Gruber A."/>
            <person name="Heijde M."/>
            <person name="Katinka M."/>
            <person name="Mock T."/>
            <person name="Valentin K."/>
            <person name="Verret F."/>
            <person name="Berges J.A."/>
            <person name="Brownlee C."/>
            <person name="Cadoret J.P."/>
            <person name="Chiovitti A."/>
            <person name="Choi C.J."/>
            <person name="Coesel S."/>
            <person name="De Martino A."/>
            <person name="Detter J.C."/>
            <person name="Durkin C."/>
            <person name="Falciatore A."/>
            <person name="Fournet J."/>
            <person name="Haruta M."/>
            <person name="Huysman M.J."/>
            <person name="Jenkins B.D."/>
            <person name="Jiroutova K."/>
            <person name="Jorgensen R.E."/>
            <person name="Joubert Y."/>
            <person name="Kaplan A."/>
            <person name="Kroger N."/>
            <person name="Kroth P.G."/>
            <person name="La Roche J."/>
            <person name="Lindquist E."/>
            <person name="Lommer M."/>
            <person name="Martin-Jezequel V."/>
            <person name="Lopez P.J."/>
            <person name="Lucas S."/>
            <person name="Mangogna M."/>
            <person name="McGinnis K."/>
            <person name="Medlin L.K."/>
            <person name="Montsant A."/>
            <person name="Oudot-Le Secq M.P."/>
            <person name="Napoli C."/>
            <person name="Obornik M."/>
            <person name="Parker M.S."/>
            <person name="Petit J.L."/>
            <person name="Porcel B.M."/>
            <person name="Poulsen N."/>
            <person name="Robison M."/>
            <person name="Rychlewski L."/>
            <person name="Rynearson T.A."/>
            <person name="Schmutz J."/>
            <person name="Shapiro H."/>
            <person name="Siaut M."/>
            <person name="Stanley M."/>
            <person name="Sussman M.R."/>
            <person name="Taylor A.R."/>
            <person name="Vardi A."/>
            <person name="von Dassow P."/>
            <person name="Vyverman W."/>
            <person name="Willis A."/>
            <person name="Wyrwicz L.S."/>
            <person name="Rokhsar D.S."/>
            <person name="Weissenbach J."/>
            <person name="Armbrust E.V."/>
            <person name="Green B.R."/>
            <person name="Van de Peer Y."/>
            <person name="Grigoriev I.V."/>
        </authorList>
    </citation>
    <scope>NUCLEOTIDE SEQUENCE [LARGE SCALE GENOMIC DNA]</scope>
    <source>
        <strain evidence="1 2">CCMP1335</strain>
    </source>
</reference>
<organism evidence="1 2">
    <name type="scientific">Thalassiosira pseudonana</name>
    <name type="common">Marine diatom</name>
    <name type="synonym">Cyclotella nana</name>
    <dbReference type="NCBI Taxonomy" id="35128"/>
    <lineage>
        <taxon>Eukaryota</taxon>
        <taxon>Sar</taxon>
        <taxon>Stramenopiles</taxon>
        <taxon>Ochrophyta</taxon>
        <taxon>Bacillariophyta</taxon>
        <taxon>Coscinodiscophyceae</taxon>
        <taxon>Thalassiosirophycidae</taxon>
        <taxon>Thalassiosirales</taxon>
        <taxon>Thalassiosiraceae</taxon>
        <taxon>Thalassiosira</taxon>
    </lineage>
</organism>
<dbReference type="EMBL" id="CM000654">
    <property type="protein sequence ID" value="EED87473.1"/>
    <property type="molecule type" value="Genomic_DNA"/>
</dbReference>
<proteinExistence type="predicted"/>
<keyword evidence="2" id="KW-1185">Reference proteome</keyword>
<dbReference type="RefSeq" id="XP_002295169.1">
    <property type="nucleotide sequence ID" value="XM_002295133.1"/>
</dbReference>
<dbReference type="HOGENOM" id="CLU_1744210_0_0_1"/>
<sequence length="150" mass="17662">MSLEDDTSDESTCSCNSECEHQSELSYEDPLHFPRRSTAAVAIPSSSQRQRHVTFIDEVKGLTPRYVVTETHYRPATSRSEYPKLYYTSKDYTKFETDANMEEMICRLEQEIQDLQHMTEMGQVVEEKEERRRREELIANVARCYHLKVQ</sequence>
<gene>
    <name evidence="1" type="ORF">THAPSDRAFT_12072</name>
</gene>
<dbReference type="KEGG" id="tps:THAPSDRAFT_12072"/>
<dbReference type="GeneID" id="7448897"/>
<reference evidence="1 2" key="1">
    <citation type="journal article" date="2004" name="Science">
        <title>The genome of the diatom Thalassiosira pseudonana: ecology, evolution, and metabolism.</title>
        <authorList>
            <person name="Armbrust E.V."/>
            <person name="Berges J.A."/>
            <person name="Bowler C."/>
            <person name="Green B.R."/>
            <person name="Martinez D."/>
            <person name="Putnam N.H."/>
            <person name="Zhou S."/>
            <person name="Allen A.E."/>
            <person name="Apt K.E."/>
            <person name="Bechner M."/>
            <person name="Brzezinski M.A."/>
            <person name="Chaal B.K."/>
            <person name="Chiovitti A."/>
            <person name="Davis A.K."/>
            <person name="Demarest M.S."/>
            <person name="Detter J.C."/>
            <person name="Glavina T."/>
            <person name="Goodstein D."/>
            <person name="Hadi M.Z."/>
            <person name="Hellsten U."/>
            <person name="Hildebrand M."/>
            <person name="Jenkins B.D."/>
            <person name="Jurka J."/>
            <person name="Kapitonov V.V."/>
            <person name="Kroger N."/>
            <person name="Lau W.W."/>
            <person name="Lane T.W."/>
            <person name="Larimer F.W."/>
            <person name="Lippmeier J.C."/>
            <person name="Lucas S."/>
            <person name="Medina M."/>
            <person name="Montsant A."/>
            <person name="Obornik M."/>
            <person name="Parker M.S."/>
            <person name="Palenik B."/>
            <person name="Pazour G.J."/>
            <person name="Richardson P.M."/>
            <person name="Rynearson T.A."/>
            <person name="Saito M.A."/>
            <person name="Schwartz D.C."/>
            <person name="Thamatrakoln K."/>
            <person name="Valentin K."/>
            <person name="Vardi A."/>
            <person name="Wilkerson F.P."/>
            <person name="Rokhsar D.S."/>
        </authorList>
    </citation>
    <scope>NUCLEOTIDE SEQUENCE [LARGE SCALE GENOMIC DNA]</scope>
    <source>
        <strain evidence="1 2">CCMP1335</strain>
    </source>
</reference>
<evidence type="ECO:0000313" key="2">
    <source>
        <dbReference type="Proteomes" id="UP000001449"/>
    </source>
</evidence>
<name>B8CGD6_THAPS</name>
<dbReference type="Proteomes" id="UP000001449">
    <property type="component" value="Chromosome 23"/>
</dbReference>